<keyword evidence="2" id="KW-0479">Metal-binding</keyword>
<evidence type="ECO:0000256" key="4">
    <source>
        <dbReference type="ARBA" id="ARBA00022833"/>
    </source>
</evidence>
<evidence type="ECO:0000256" key="5">
    <source>
        <dbReference type="ARBA" id="ARBA00023242"/>
    </source>
</evidence>
<dbReference type="Proteomes" id="UP000054549">
    <property type="component" value="Unassembled WGS sequence"/>
</dbReference>
<evidence type="ECO:0000313" key="6">
    <source>
        <dbReference type="EMBL" id="KIL61836.1"/>
    </source>
</evidence>
<sequence length="261" mass="29236">ERLKKKWTSPIYAFFKATPTIEYSGKSRIHVFECIASHCKSNGKNQRFVRRNLTKGDATSTSNLCKHAIRCWGEEVVKAASQAKSVKDARAVLKEKTGNLQDGSLIFEFQRIGKGKETYSIRPPTKLESHAGHVRWMAESKQVFNMVGDPGYQRLMKNGRPEHYVPSGWTLSHNVRTVFTQCQQMIADLLQNLEGDLSYAIDTWTSPNSCALVAVTVHYETHGRSSSWLLDIVEVPESHTGAALASAFEKIMDGFGISKKV</sequence>
<proteinExistence type="predicted"/>
<evidence type="ECO:0000313" key="7">
    <source>
        <dbReference type="Proteomes" id="UP000054549"/>
    </source>
</evidence>
<dbReference type="AlphaFoldDB" id="A0A0C2WYB7"/>
<dbReference type="GO" id="GO:0008270">
    <property type="term" value="F:zinc ion binding"/>
    <property type="evidence" value="ECO:0007669"/>
    <property type="project" value="UniProtKB-KW"/>
</dbReference>
<accession>A0A0C2WYB7</accession>
<dbReference type="OrthoDB" id="2677917at2759"/>
<dbReference type="EMBL" id="KN818279">
    <property type="protein sequence ID" value="KIL61836.1"/>
    <property type="molecule type" value="Genomic_DNA"/>
</dbReference>
<dbReference type="InParanoid" id="A0A0C2WYB7"/>
<protein>
    <submittedName>
        <fullName evidence="6">Uncharacterized protein</fullName>
    </submittedName>
</protein>
<dbReference type="HOGENOM" id="CLU_087375_1_0_1"/>
<dbReference type="GO" id="GO:0005634">
    <property type="term" value="C:nucleus"/>
    <property type="evidence" value="ECO:0007669"/>
    <property type="project" value="UniProtKB-SubCell"/>
</dbReference>
<keyword evidence="4" id="KW-0862">Zinc</keyword>
<evidence type="ECO:0000256" key="3">
    <source>
        <dbReference type="ARBA" id="ARBA00022771"/>
    </source>
</evidence>
<dbReference type="InterPro" id="IPR052035">
    <property type="entry name" value="ZnF_BED_domain_contain"/>
</dbReference>
<gene>
    <name evidence="6" type="ORF">M378DRAFT_82091</name>
</gene>
<organism evidence="6 7">
    <name type="scientific">Amanita muscaria (strain Koide BX008)</name>
    <dbReference type="NCBI Taxonomy" id="946122"/>
    <lineage>
        <taxon>Eukaryota</taxon>
        <taxon>Fungi</taxon>
        <taxon>Dikarya</taxon>
        <taxon>Basidiomycota</taxon>
        <taxon>Agaricomycotina</taxon>
        <taxon>Agaricomycetes</taxon>
        <taxon>Agaricomycetidae</taxon>
        <taxon>Agaricales</taxon>
        <taxon>Pluteineae</taxon>
        <taxon>Amanitaceae</taxon>
        <taxon>Amanita</taxon>
    </lineage>
</organism>
<dbReference type="PANTHER" id="PTHR46481">
    <property type="entry name" value="ZINC FINGER BED DOMAIN-CONTAINING PROTEIN 4"/>
    <property type="match status" value="1"/>
</dbReference>
<keyword evidence="5" id="KW-0539">Nucleus</keyword>
<evidence type="ECO:0000256" key="1">
    <source>
        <dbReference type="ARBA" id="ARBA00004123"/>
    </source>
</evidence>
<reference evidence="6 7" key="1">
    <citation type="submission" date="2014-04" db="EMBL/GenBank/DDBJ databases">
        <title>Evolutionary Origins and Diversification of the Mycorrhizal Mutualists.</title>
        <authorList>
            <consortium name="DOE Joint Genome Institute"/>
            <consortium name="Mycorrhizal Genomics Consortium"/>
            <person name="Kohler A."/>
            <person name="Kuo A."/>
            <person name="Nagy L.G."/>
            <person name="Floudas D."/>
            <person name="Copeland A."/>
            <person name="Barry K.W."/>
            <person name="Cichocki N."/>
            <person name="Veneault-Fourrey C."/>
            <person name="LaButti K."/>
            <person name="Lindquist E.A."/>
            <person name="Lipzen A."/>
            <person name="Lundell T."/>
            <person name="Morin E."/>
            <person name="Murat C."/>
            <person name="Riley R."/>
            <person name="Ohm R."/>
            <person name="Sun H."/>
            <person name="Tunlid A."/>
            <person name="Henrissat B."/>
            <person name="Grigoriev I.V."/>
            <person name="Hibbett D.S."/>
            <person name="Martin F."/>
        </authorList>
    </citation>
    <scope>NUCLEOTIDE SEQUENCE [LARGE SCALE GENOMIC DNA]</scope>
    <source>
        <strain evidence="6 7">Koide BX008</strain>
    </source>
</reference>
<comment type="subcellular location">
    <subcellularLocation>
        <location evidence="1">Nucleus</location>
    </subcellularLocation>
</comment>
<keyword evidence="3" id="KW-0863">Zinc-finger</keyword>
<name>A0A0C2WYB7_AMAMK</name>
<keyword evidence="7" id="KW-1185">Reference proteome</keyword>
<evidence type="ECO:0000256" key="2">
    <source>
        <dbReference type="ARBA" id="ARBA00022723"/>
    </source>
</evidence>
<dbReference type="SUPFAM" id="SSF140996">
    <property type="entry name" value="Hermes dimerisation domain"/>
    <property type="match status" value="1"/>
</dbReference>
<dbReference type="PANTHER" id="PTHR46481:SF10">
    <property type="entry name" value="ZINC FINGER BED DOMAIN-CONTAINING PROTEIN 39"/>
    <property type="match status" value="1"/>
</dbReference>
<feature type="non-terminal residue" evidence="6">
    <location>
        <position position="1"/>
    </location>
</feature>